<evidence type="ECO:0000313" key="7">
    <source>
        <dbReference type="Proteomes" id="UP001243717"/>
    </source>
</evidence>
<keyword evidence="7" id="KW-1185">Reference proteome</keyword>
<dbReference type="Gene3D" id="3.20.20.120">
    <property type="entry name" value="Enolase-like C-terminal domain"/>
    <property type="match status" value="1"/>
</dbReference>
<dbReference type="InterPro" id="IPR041338">
    <property type="entry name" value="OSBS_N"/>
</dbReference>
<dbReference type="SUPFAM" id="SSF51604">
    <property type="entry name" value="Enolase C-terminal domain-like"/>
    <property type="match status" value="1"/>
</dbReference>
<dbReference type="Proteomes" id="UP001243717">
    <property type="component" value="Unassembled WGS sequence"/>
</dbReference>
<sequence length="330" mass="35744">MSRSIAVKPYRRVFRRPLRTARGEWARREGFLLRVEQDGQVGYGEVAPIPEFGSETLAEAQAFLQQLQVQADLPVPQDLPCCAFALSSAQVAAAADAAASARTRVYPVSGLLPAGDAGLTRARQRVQAGYRNLKWKIGVAPVAQELEWAGQLLDTLPPGVRLRFDANAGLNPSELEQWLELLARFPQQTDYIEQPLACGQEASMARYMHDYGVPIALDESLNGDSGTRFLEPGAWSGPLVVKAALMGEVGALRQRLLPVAEQVVFSSVFETGIAAESVLALADRLPGQSRPIGFDTVDAFHDTLNHLAAAATIGRAARAGYVPEQIWNSI</sequence>
<keyword evidence="2" id="KW-0460">Magnesium</keyword>
<dbReference type="SMART" id="SM00922">
    <property type="entry name" value="MR_MLE"/>
    <property type="match status" value="1"/>
</dbReference>
<reference evidence="6 7" key="1">
    <citation type="submission" date="2023-04" db="EMBL/GenBank/DDBJ databases">
        <title>A novel bacteria isolated from coastal sediment.</title>
        <authorList>
            <person name="Liu X.-J."/>
            <person name="Du Z.-J."/>
        </authorList>
    </citation>
    <scope>NUCLEOTIDE SEQUENCE [LARGE SCALE GENOMIC DNA]</scope>
    <source>
        <strain evidence="6 7">SDUM461004</strain>
    </source>
</reference>
<dbReference type="CDD" id="cd03320">
    <property type="entry name" value="OSBS"/>
    <property type="match status" value="1"/>
</dbReference>
<dbReference type="SUPFAM" id="SSF54826">
    <property type="entry name" value="Enolase N-terminal domain-like"/>
    <property type="match status" value="1"/>
</dbReference>
<evidence type="ECO:0000256" key="4">
    <source>
        <dbReference type="NCBIfam" id="TIGR01927"/>
    </source>
</evidence>
<dbReference type="RefSeq" id="WP_308986747.1">
    <property type="nucleotide sequence ID" value="NZ_JARXIC010000062.1"/>
</dbReference>
<evidence type="ECO:0000256" key="2">
    <source>
        <dbReference type="ARBA" id="ARBA00022842"/>
    </source>
</evidence>
<name>A0ABU1ART1_9BACT</name>
<dbReference type="SFLD" id="SFLDS00001">
    <property type="entry name" value="Enolase"/>
    <property type="match status" value="1"/>
</dbReference>
<dbReference type="Pfam" id="PF13378">
    <property type="entry name" value="MR_MLE_C"/>
    <property type="match status" value="1"/>
</dbReference>
<dbReference type="InterPro" id="IPR036849">
    <property type="entry name" value="Enolase-like_C_sf"/>
</dbReference>
<organism evidence="6 7">
    <name type="scientific">Thalassobacterium sedimentorum</name>
    <dbReference type="NCBI Taxonomy" id="3041258"/>
    <lineage>
        <taxon>Bacteria</taxon>
        <taxon>Pseudomonadati</taxon>
        <taxon>Verrucomicrobiota</taxon>
        <taxon>Opitutia</taxon>
        <taxon>Puniceicoccales</taxon>
        <taxon>Coraliomargaritaceae</taxon>
        <taxon>Thalassobacterium</taxon>
    </lineage>
</organism>
<dbReference type="InterPro" id="IPR013342">
    <property type="entry name" value="Mandelate_racemase_C"/>
</dbReference>
<dbReference type="SFLD" id="SFLDG00180">
    <property type="entry name" value="muconate_cycloisomerase"/>
    <property type="match status" value="1"/>
</dbReference>
<dbReference type="EC" id="4.2.1.113" evidence="4"/>
<dbReference type="NCBIfam" id="TIGR01927">
    <property type="entry name" value="menC_gam_Gplu"/>
    <property type="match status" value="1"/>
</dbReference>
<dbReference type="Gene3D" id="3.30.390.10">
    <property type="entry name" value="Enolase-like, N-terminal domain"/>
    <property type="match status" value="1"/>
</dbReference>
<evidence type="ECO:0000256" key="3">
    <source>
        <dbReference type="ARBA" id="ARBA00023239"/>
    </source>
</evidence>
<dbReference type="InterPro" id="IPR029065">
    <property type="entry name" value="Enolase_C-like"/>
</dbReference>
<dbReference type="PANTHER" id="PTHR48073">
    <property type="entry name" value="O-SUCCINYLBENZOATE SYNTHASE-RELATED"/>
    <property type="match status" value="1"/>
</dbReference>
<gene>
    <name evidence="6" type="ORF">QEH59_17895</name>
</gene>
<feature type="domain" description="Mandelate racemase/muconate lactonizing enzyme C-terminal" evidence="5">
    <location>
        <begin position="116"/>
        <end position="214"/>
    </location>
</feature>
<evidence type="ECO:0000313" key="6">
    <source>
        <dbReference type="EMBL" id="MDQ8196313.1"/>
    </source>
</evidence>
<proteinExistence type="predicted"/>
<dbReference type="EMBL" id="JARXIC010000062">
    <property type="protein sequence ID" value="MDQ8196313.1"/>
    <property type="molecule type" value="Genomic_DNA"/>
</dbReference>
<dbReference type="InterPro" id="IPR029017">
    <property type="entry name" value="Enolase-like_N"/>
</dbReference>
<evidence type="ECO:0000259" key="5">
    <source>
        <dbReference type="SMART" id="SM00922"/>
    </source>
</evidence>
<comment type="caution">
    <text evidence="6">The sequence shown here is derived from an EMBL/GenBank/DDBJ whole genome shotgun (WGS) entry which is preliminary data.</text>
</comment>
<dbReference type="NCBIfam" id="NF002739">
    <property type="entry name" value="PRK02714.1"/>
    <property type="match status" value="1"/>
</dbReference>
<dbReference type="PANTHER" id="PTHR48073:SF2">
    <property type="entry name" value="O-SUCCINYLBENZOATE SYNTHASE"/>
    <property type="match status" value="1"/>
</dbReference>
<dbReference type="SFLD" id="SFLDF00009">
    <property type="entry name" value="o-succinylbenzoate_synthase"/>
    <property type="match status" value="1"/>
</dbReference>
<dbReference type="GO" id="GO:0043748">
    <property type="term" value="F:O-succinylbenzoate synthase activity"/>
    <property type="evidence" value="ECO:0007669"/>
    <property type="project" value="UniProtKB-EC"/>
</dbReference>
<accession>A0ABU1ART1</accession>
<keyword evidence="3 6" id="KW-0456">Lyase</keyword>
<protein>
    <recommendedName>
        <fullName evidence="4">o-succinylbenzoate synthase</fullName>
        <ecNumber evidence="4">4.2.1.113</ecNumber>
    </recommendedName>
</protein>
<keyword evidence="1" id="KW-0479">Metal-binding</keyword>
<evidence type="ECO:0000256" key="1">
    <source>
        <dbReference type="ARBA" id="ARBA00022723"/>
    </source>
</evidence>
<dbReference type="Pfam" id="PF21508">
    <property type="entry name" value="MenC_N"/>
    <property type="match status" value="1"/>
</dbReference>